<sequence length="99" mass="10528">MDNANLANALVVLSSTAEDGEIEVQISVVQHQPVKYEIFPLSPLSRHRITTGADDDLVYQSPAHQAGSQTAKACTKLVGFGPDLTPVSRPTPDLAYPGV</sequence>
<protein>
    <submittedName>
        <fullName evidence="1">Uncharacterized protein</fullName>
    </submittedName>
</protein>
<accession>A0A7R9AP08</accession>
<gene>
    <name evidence="1" type="ORF">TSIB3V08_LOCUS2178</name>
</gene>
<reference evidence="1" key="1">
    <citation type="submission" date="2020-11" db="EMBL/GenBank/DDBJ databases">
        <authorList>
            <person name="Tran Van P."/>
        </authorList>
    </citation>
    <scope>NUCLEOTIDE SEQUENCE</scope>
</reference>
<evidence type="ECO:0000313" key="1">
    <source>
        <dbReference type="EMBL" id="CAD7257932.1"/>
    </source>
</evidence>
<dbReference type="AlphaFoldDB" id="A0A7R9AP08"/>
<name>A0A7R9AP08_TIMSH</name>
<dbReference type="EMBL" id="OC000640">
    <property type="protein sequence ID" value="CAD7257932.1"/>
    <property type="molecule type" value="Genomic_DNA"/>
</dbReference>
<proteinExistence type="predicted"/>
<organism evidence="1">
    <name type="scientific">Timema shepardi</name>
    <name type="common">Walking stick</name>
    <dbReference type="NCBI Taxonomy" id="629360"/>
    <lineage>
        <taxon>Eukaryota</taxon>
        <taxon>Metazoa</taxon>
        <taxon>Ecdysozoa</taxon>
        <taxon>Arthropoda</taxon>
        <taxon>Hexapoda</taxon>
        <taxon>Insecta</taxon>
        <taxon>Pterygota</taxon>
        <taxon>Neoptera</taxon>
        <taxon>Polyneoptera</taxon>
        <taxon>Phasmatodea</taxon>
        <taxon>Timematodea</taxon>
        <taxon>Timematoidea</taxon>
        <taxon>Timematidae</taxon>
        <taxon>Timema</taxon>
    </lineage>
</organism>